<evidence type="ECO:0000256" key="3">
    <source>
        <dbReference type="ARBA" id="ARBA00009123"/>
    </source>
</evidence>
<dbReference type="GO" id="GO:1990904">
    <property type="term" value="C:ribonucleoprotein complex"/>
    <property type="evidence" value="ECO:0007669"/>
    <property type="project" value="UniProtKB-KW"/>
</dbReference>
<accession>A0ABD1X5Y7</accession>
<keyword evidence="6" id="KW-0694">RNA-binding</keyword>
<dbReference type="AlphaFoldDB" id="A0ABD1X5Y7"/>
<sequence length="107" mass="11266">MIQRRNLYLVLGDCEEFLRLLPTKGSKEDQEDYRILGLVLLHGEEVISLTVEGPPLLGESRVKAIGVNAVLGPSIGCAASCGVPIVFVQAQSGLAGPVRGVGRLALG</sequence>
<dbReference type="InterPro" id="IPR010920">
    <property type="entry name" value="LSM_dom_sf"/>
</dbReference>
<evidence type="ECO:0000256" key="5">
    <source>
        <dbReference type="ARBA" id="ARBA00022664"/>
    </source>
</evidence>
<dbReference type="SUPFAM" id="SSF50182">
    <property type="entry name" value="Sm-like ribonucleoproteins"/>
    <property type="match status" value="1"/>
</dbReference>
<evidence type="ECO:0000256" key="7">
    <source>
        <dbReference type="ARBA" id="ARBA00023187"/>
    </source>
</evidence>
<dbReference type="GO" id="GO:0005634">
    <property type="term" value="C:nucleus"/>
    <property type="evidence" value="ECO:0007669"/>
    <property type="project" value="UniProtKB-SubCell"/>
</dbReference>
<comment type="caution">
    <text evidence="10">The sequence shown here is derived from an EMBL/GenBank/DDBJ whole genome shotgun (WGS) entry which is preliminary data.</text>
</comment>
<keyword evidence="9 10" id="KW-0687">Ribonucleoprotein</keyword>
<evidence type="ECO:0000256" key="9">
    <source>
        <dbReference type="ARBA" id="ARBA00023274"/>
    </source>
</evidence>
<keyword evidence="11" id="KW-1185">Reference proteome</keyword>
<dbReference type="GO" id="GO:0003723">
    <property type="term" value="F:RNA binding"/>
    <property type="evidence" value="ECO:0007669"/>
    <property type="project" value="UniProtKB-KW"/>
</dbReference>
<evidence type="ECO:0000256" key="2">
    <source>
        <dbReference type="ARBA" id="ARBA00004496"/>
    </source>
</evidence>
<proteinExistence type="inferred from homology"/>
<evidence type="ECO:0000256" key="8">
    <source>
        <dbReference type="ARBA" id="ARBA00023242"/>
    </source>
</evidence>
<dbReference type="GO" id="GO:0008380">
    <property type="term" value="P:RNA splicing"/>
    <property type="evidence" value="ECO:0007669"/>
    <property type="project" value="UniProtKB-KW"/>
</dbReference>
<dbReference type="PANTHER" id="PTHR10701">
    <property type="entry name" value="SMALL NUCLEAR RIBONUCLEOPROTEIN-ASSOCIATED PROTEIN B AND N"/>
    <property type="match status" value="1"/>
</dbReference>
<evidence type="ECO:0000256" key="1">
    <source>
        <dbReference type="ARBA" id="ARBA00004123"/>
    </source>
</evidence>
<organism evidence="10 11">
    <name type="scientific">Forsythia ovata</name>
    <dbReference type="NCBI Taxonomy" id="205694"/>
    <lineage>
        <taxon>Eukaryota</taxon>
        <taxon>Viridiplantae</taxon>
        <taxon>Streptophyta</taxon>
        <taxon>Embryophyta</taxon>
        <taxon>Tracheophyta</taxon>
        <taxon>Spermatophyta</taxon>
        <taxon>Magnoliopsida</taxon>
        <taxon>eudicotyledons</taxon>
        <taxon>Gunneridae</taxon>
        <taxon>Pentapetalae</taxon>
        <taxon>asterids</taxon>
        <taxon>lamiids</taxon>
        <taxon>Lamiales</taxon>
        <taxon>Oleaceae</taxon>
        <taxon>Forsythieae</taxon>
        <taxon>Forsythia</taxon>
    </lineage>
</organism>
<dbReference type="GO" id="GO:0005737">
    <property type="term" value="C:cytoplasm"/>
    <property type="evidence" value="ECO:0007669"/>
    <property type="project" value="UniProtKB-SubCell"/>
</dbReference>
<dbReference type="Proteomes" id="UP001604277">
    <property type="component" value="Unassembled WGS sequence"/>
</dbReference>
<gene>
    <name evidence="10" type="ORF">Fot_02133</name>
</gene>
<dbReference type="GO" id="GO:0006397">
    <property type="term" value="P:mRNA processing"/>
    <property type="evidence" value="ECO:0007669"/>
    <property type="project" value="UniProtKB-KW"/>
</dbReference>
<keyword evidence="4" id="KW-0963">Cytoplasm</keyword>
<keyword evidence="5" id="KW-0507">mRNA processing</keyword>
<keyword evidence="7" id="KW-0508">mRNA splicing</keyword>
<comment type="similarity">
    <text evidence="3">Belongs to the snRNP SmB/SmN family.</text>
</comment>
<dbReference type="EMBL" id="JBFOLJ010000001">
    <property type="protein sequence ID" value="KAL2557394.1"/>
    <property type="molecule type" value="Genomic_DNA"/>
</dbReference>
<protein>
    <submittedName>
        <fullName evidence="10">Small nuclear ribonucleoprotein family protein</fullName>
    </submittedName>
</protein>
<evidence type="ECO:0000313" key="11">
    <source>
        <dbReference type="Proteomes" id="UP001604277"/>
    </source>
</evidence>
<dbReference type="Gene3D" id="2.30.30.100">
    <property type="match status" value="1"/>
</dbReference>
<dbReference type="InterPro" id="IPR050914">
    <property type="entry name" value="snRNP_SmB/NAA38-like"/>
</dbReference>
<evidence type="ECO:0000256" key="4">
    <source>
        <dbReference type="ARBA" id="ARBA00022490"/>
    </source>
</evidence>
<evidence type="ECO:0000313" key="10">
    <source>
        <dbReference type="EMBL" id="KAL2557394.1"/>
    </source>
</evidence>
<name>A0ABD1X5Y7_9LAMI</name>
<comment type="subcellular location">
    <subcellularLocation>
        <location evidence="2">Cytoplasm</location>
    </subcellularLocation>
    <subcellularLocation>
        <location evidence="1">Nucleus</location>
    </subcellularLocation>
</comment>
<evidence type="ECO:0000256" key="6">
    <source>
        <dbReference type="ARBA" id="ARBA00022884"/>
    </source>
</evidence>
<keyword evidence="8" id="KW-0539">Nucleus</keyword>
<dbReference type="PANTHER" id="PTHR10701:SF0">
    <property type="entry name" value="SMALL NUCLEAR RIBONUCLEOPROTEIN-ASSOCIATED PROTEIN B"/>
    <property type="match status" value="1"/>
</dbReference>
<reference evidence="11" key="1">
    <citation type="submission" date="2024-07" db="EMBL/GenBank/DDBJ databases">
        <title>Two chromosome-level genome assemblies of Korean endemic species Abeliophyllum distichum and Forsythia ovata (Oleaceae).</title>
        <authorList>
            <person name="Jang H."/>
        </authorList>
    </citation>
    <scope>NUCLEOTIDE SEQUENCE [LARGE SCALE GENOMIC DNA]</scope>
</reference>